<proteinExistence type="inferred from homology"/>
<dbReference type="GO" id="GO:0004640">
    <property type="term" value="F:phosphoribosylanthranilate isomerase activity"/>
    <property type="evidence" value="ECO:0007669"/>
    <property type="project" value="UniProtKB-UniRule"/>
</dbReference>
<keyword evidence="12" id="KW-1185">Reference proteome</keyword>
<dbReference type="AlphaFoldDB" id="A0A2T0LDH2"/>
<keyword evidence="6 9" id="KW-0822">Tryptophan biosynthesis</keyword>
<dbReference type="PANTHER" id="PTHR42894">
    <property type="entry name" value="N-(5'-PHOSPHORIBOSYL)ANTHRANILATE ISOMERASE"/>
    <property type="match status" value="1"/>
</dbReference>
<evidence type="ECO:0000256" key="4">
    <source>
        <dbReference type="ARBA" id="ARBA00022272"/>
    </source>
</evidence>
<dbReference type="Gene3D" id="3.20.20.70">
    <property type="entry name" value="Aldolase class I"/>
    <property type="match status" value="1"/>
</dbReference>
<comment type="pathway">
    <text evidence="2 9">Amino-acid biosynthesis; L-tryptophan biosynthesis; L-tryptophan from chorismate: step 3/5.</text>
</comment>
<organism evidence="11 12">
    <name type="scientific">Planifilum fimeticola</name>
    <dbReference type="NCBI Taxonomy" id="201975"/>
    <lineage>
        <taxon>Bacteria</taxon>
        <taxon>Bacillati</taxon>
        <taxon>Bacillota</taxon>
        <taxon>Bacilli</taxon>
        <taxon>Bacillales</taxon>
        <taxon>Thermoactinomycetaceae</taxon>
        <taxon>Planifilum</taxon>
    </lineage>
</organism>
<evidence type="ECO:0000313" key="12">
    <source>
        <dbReference type="Proteomes" id="UP000237797"/>
    </source>
</evidence>
<evidence type="ECO:0000256" key="7">
    <source>
        <dbReference type="ARBA" id="ARBA00023141"/>
    </source>
</evidence>
<comment type="caution">
    <text evidence="11">The sequence shown here is derived from an EMBL/GenBank/DDBJ whole genome shotgun (WGS) entry which is preliminary data.</text>
</comment>
<evidence type="ECO:0000256" key="6">
    <source>
        <dbReference type="ARBA" id="ARBA00022822"/>
    </source>
</evidence>
<name>A0A2T0LDH2_9BACL</name>
<dbReference type="SUPFAM" id="SSF51366">
    <property type="entry name" value="Ribulose-phoshate binding barrel"/>
    <property type="match status" value="1"/>
</dbReference>
<accession>A0A2T0LDH2</accession>
<keyword evidence="5 9" id="KW-0028">Amino-acid biosynthesis</keyword>
<protein>
    <recommendedName>
        <fullName evidence="4 9">N-(5'-phosphoribosyl)anthranilate isomerase</fullName>
        <shortName evidence="9">PRAI</shortName>
        <ecNumber evidence="3 9">5.3.1.24</ecNumber>
    </recommendedName>
</protein>
<feature type="domain" description="N-(5'phosphoribosyl) anthranilate isomerase (PRAI)" evidence="10">
    <location>
        <begin position="6"/>
        <end position="210"/>
    </location>
</feature>
<dbReference type="GO" id="GO:0000162">
    <property type="term" value="P:L-tryptophan biosynthetic process"/>
    <property type="evidence" value="ECO:0007669"/>
    <property type="project" value="UniProtKB-UniRule"/>
</dbReference>
<dbReference type="CDD" id="cd00405">
    <property type="entry name" value="PRAI"/>
    <property type="match status" value="1"/>
</dbReference>
<gene>
    <name evidence="9" type="primary">trpF</name>
    <name evidence="11" type="ORF">CLV97_11753</name>
</gene>
<dbReference type="InterPro" id="IPR013785">
    <property type="entry name" value="Aldolase_TIM"/>
</dbReference>
<sequence>MRRTFVKICGVRTQADMEALQGLDLDAVGFILVPGRRRTVQADQLKGLLRRLPPGAMAVGVMMNPSRDEVMDWFFRADLDAVQLHGEESPDFCRWIKKTFSVRVIKAFTPDEAAERGAVEAYAPWVDSVLLDSAAGGQKGGTGVRFPWERVIHLREKWNGAGRPVWVAGGLSPENVGELLMRCAPEGVDVSSGVETEGRKDRGKIRSFVERVRMYDRKPVCKAN</sequence>
<dbReference type="OrthoDB" id="9786954at2"/>
<dbReference type="UniPathway" id="UPA00035">
    <property type="reaction ID" value="UER00042"/>
</dbReference>
<evidence type="ECO:0000256" key="3">
    <source>
        <dbReference type="ARBA" id="ARBA00012572"/>
    </source>
</evidence>
<dbReference type="Pfam" id="PF00697">
    <property type="entry name" value="PRAI"/>
    <property type="match status" value="1"/>
</dbReference>
<dbReference type="Proteomes" id="UP000237797">
    <property type="component" value="Unassembled WGS sequence"/>
</dbReference>
<dbReference type="InterPro" id="IPR001240">
    <property type="entry name" value="PRAI_dom"/>
</dbReference>
<evidence type="ECO:0000256" key="1">
    <source>
        <dbReference type="ARBA" id="ARBA00001164"/>
    </source>
</evidence>
<dbReference type="HAMAP" id="MF_00135">
    <property type="entry name" value="PRAI"/>
    <property type="match status" value="1"/>
</dbReference>
<evidence type="ECO:0000256" key="5">
    <source>
        <dbReference type="ARBA" id="ARBA00022605"/>
    </source>
</evidence>
<keyword evidence="8 9" id="KW-0413">Isomerase</keyword>
<evidence type="ECO:0000256" key="9">
    <source>
        <dbReference type="HAMAP-Rule" id="MF_00135"/>
    </source>
</evidence>
<comment type="similarity">
    <text evidence="9">Belongs to the TrpF family.</text>
</comment>
<evidence type="ECO:0000313" key="11">
    <source>
        <dbReference type="EMBL" id="PRX40070.1"/>
    </source>
</evidence>
<comment type="catalytic activity">
    <reaction evidence="1 9">
        <text>N-(5-phospho-beta-D-ribosyl)anthranilate = 1-(2-carboxyphenylamino)-1-deoxy-D-ribulose 5-phosphate</text>
        <dbReference type="Rhea" id="RHEA:21540"/>
        <dbReference type="ChEBI" id="CHEBI:18277"/>
        <dbReference type="ChEBI" id="CHEBI:58613"/>
        <dbReference type="EC" id="5.3.1.24"/>
    </reaction>
</comment>
<evidence type="ECO:0000256" key="2">
    <source>
        <dbReference type="ARBA" id="ARBA00004664"/>
    </source>
</evidence>
<evidence type="ECO:0000259" key="10">
    <source>
        <dbReference type="Pfam" id="PF00697"/>
    </source>
</evidence>
<dbReference type="InterPro" id="IPR011060">
    <property type="entry name" value="RibuloseP-bd_barrel"/>
</dbReference>
<dbReference type="InterPro" id="IPR044643">
    <property type="entry name" value="TrpF_fam"/>
</dbReference>
<dbReference type="EC" id="5.3.1.24" evidence="3 9"/>
<dbReference type="RefSeq" id="WP_106345603.1">
    <property type="nucleotide sequence ID" value="NZ_PVNE01000017.1"/>
</dbReference>
<dbReference type="PANTHER" id="PTHR42894:SF1">
    <property type="entry name" value="N-(5'-PHOSPHORIBOSYL)ANTHRANILATE ISOMERASE"/>
    <property type="match status" value="1"/>
</dbReference>
<evidence type="ECO:0000256" key="8">
    <source>
        <dbReference type="ARBA" id="ARBA00023235"/>
    </source>
</evidence>
<dbReference type="EMBL" id="PVNE01000017">
    <property type="protein sequence ID" value="PRX40070.1"/>
    <property type="molecule type" value="Genomic_DNA"/>
</dbReference>
<keyword evidence="7 9" id="KW-0057">Aromatic amino acid biosynthesis</keyword>
<reference evidence="11 12" key="1">
    <citation type="submission" date="2018-03" db="EMBL/GenBank/DDBJ databases">
        <title>Genomic Encyclopedia of Archaeal and Bacterial Type Strains, Phase II (KMG-II): from individual species to whole genera.</title>
        <authorList>
            <person name="Goeker M."/>
        </authorList>
    </citation>
    <scope>NUCLEOTIDE SEQUENCE [LARGE SCALE GENOMIC DNA]</scope>
    <source>
        <strain evidence="11 12">DSM 44946</strain>
    </source>
</reference>